<dbReference type="InterPro" id="IPR020051">
    <property type="entry name" value="SagB-type_dehydrogenase"/>
</dbReference>
<dbReference type="PANTHER" id="PTHR43745">
    <property type="entry name" value="NITROREDUCTASE MJ1384-RELATED"/>
    <property type="match status" value="1"/>
</dbReference>
<dbReference type="Proteomes" id="UP001139384">
    <property type="component" value="Unassembled WGS sequence"/>
</dbReference>
<dbReference type="AlphaFoldDB" id="A0A9X1TPZ6"/>
<proteinExistence type="predicted"/>
<sequence>MDQPRAAQAVLDYVHAVRTRWTDPVAPPGFEPDWADRPAPHTYHPRTERLPLPLHTARATPRQGGYDVPLLGSFLQLSAGVLSRRWEIDKSPDRARTESVTGARWGRGTPSGGGAYPVELYLAAGPSAPVPSGIHHYASGLHALEQVAAGDPVPQVRAALRTPGGDQDGDPEGGFLLCVLRFWKSAYKYNNFAYHLMLHDLGAFLGTWDLLCRQHGTDADPRLAFDDASLSRLVGQDPRDGGVLAVLPLPWADQGALPPHGPAAPSRDPGPDPGLARPVRVAPYGRSRRTREFPMVSAVHRATSTTEGGGPRSLAEPQPAATEAALPLPAPATAA</sequence>
<feature type="non-terminal residue" evidence="2">
    <location>
        <position position="335"/>
    </location>
</feature>
<reference evidence="2" key="1">
    <citation type="submission" date="2022-01" db="EMBL/GenBank/DDBJ databases">
        <title>Draft Genome Sequences of Seven Type Strains of the Genus Streptomyces.</title>
        <authorList>
            <person name="Aziz S."/>
            <person name="Coretto E."/>
            <person name="Chronakova A."/>
            <person name="Sproer C."/>
            <person name="Huber K."/>
            <person name="Nouioui I."/>
            <person name="Gross H."/>
        </authorList>
    </citation>
    <scope>NUCLEOTIDE SEQUENCE</scope>
    <source>
        <strain evidence="2">DSM 103493</strain>
    </source>
</reference>
<evidence type="ECO:0000313" key="3">
    <source>
        <dbReference type="Proteomes" id="UP001139384"/>
    </source>
</evidence>
<feature type="compositionally biased region" description="Low complexity" evidence="1">
    <location>
        <begin position="315"/>
        <end position="335"/>
    </location>
</feature>
<name>A0A9X1TPZ6_STRM4</name>
<dbReference type="PANTHER" id="PTHR43745:SF2">
    <property type="entry name" value="NITROREDUCTASE MJ1384-RELATED"/>
    <property type="match status" value="1"/>
</dbReference>
<dbReference type="EMBL" id="JAKEIP010000204">
    <property type="protein sequence ID" value="MCF1598314.1"/>
    <property type="molecule type" value="Genomic_DNA"/>
</dbReference>
<dbReference type="RefSeq" id="WP_234766716.1">
    <property type="nucleotide sequence ID" value="NZ_JAKEIP010000204.1"/>
</dbReference>
<dbReference type="Gene3D" id="3.40.109.10">
    <property type="entry name" value="NADH Oxidase"/>
    <property type="match status" value="1"/>
</dbReference>
<keyword evidence="3" id="KW-1185">Reference proteome</keyword>
<evidence type="ECO:0000313" key="2">
    <source>
        <dbReference type="EMBL" id="MCF1598314.1"/>
    </source>
</evidence>
<evidence type="ECO:0000256" key="1">
    <source>
        <dbReference type="SAM" id="MobiDB-lite"/>
    </source>
</evidence>
<feature type="region of interest" description="Disordered" evidence="1">
    <location>
        <begin position="256"/>
        <end position="335"/>
    </location>
</feature>
<comment type="caution">
    <text evidence="2">The sequence shown here is derived from an EMBL/GenBank/DDBJ whole genome shotgun (WGS) entry which is preliminary data.</text>
</comment>
<dbReference type="GO" id="GO:0016491">
    <property type="term" value="F:oxidoreductase activity"/>
    <property type="evidence" value="ECO:0007669"/>
    <property type="project" value="InterPro"/>
</dbReference>
<protein>
    <submittedName>
        <fullName evidence="2">SagB family peptide dehydrogenase</fullName>
    </submittedName>
</protein>
<dbReference type="NCBIfam" id="TIGR03605">
    <property type="entry name" value="antibiot_sagB"/>
    <property type="match status" value="1"/>
</dbReference>
<dbReference type="InterPro" id="IPR052544">
    <property type="entry name" value="Bacteriocin_Proc_Enz"/>
</dbReference>
<gene>
    <name evidence="2" type="ORF">L0P92_32895</name>
</gene>
<accession>A0A9X1TPZ6</accession>
<dbReference type="CDD" id="cd02142">
    <property type="entry name" value="McbC_SagB-like_oxidoreductase"/>
    <property type="match status" value="1"/>
</dbReference>
<dbReference type="InterPro" id="IPR000415">
    <property type="entry name" value="Nitroreductase-like"/>
</dbReference>
<organism evidence="2 3">
    <name type="scientific">Streptomyces muensis</name>
    <dbReference type="NCBI Taxonomy" id="1077944"/>
    <lineage>
        <taxon>Bacteria</taxon>
        <taxon>Bacillati</taxon>
        <taxon>Actinomycetota</taxon>
        <taxon>Actinomycetes</taxon>
        <taxon>Kitasatosporales</taxon>
        <taxon>Streptomycetaceae</taxon>
        <taxon>Streptomyces</taxon>
    </lineage>
</organism>